<comment type="caution">
    <text evidence="1">The sequence shown here is derived from an EMBL/GenBank/DDBJ whole genome shotgun (WGS) entry which is preliminary data.</text>
</comment>
<dbReference type="InterPro" id="IPR019270">
    <property type="entry name" value="DUF2283"/>
</dbReference>
<sequence length="78" mass="8729">MGKEAIRLWYDSEADFLEVVFEKGKGVAYDTEDERVEIRLDADGNVLSFHVLGLKSISGSPLNIELIPKETKQPVHPS</sequence>
<evidence type="ECO:0008006" key="3">
    <source>
        <dbReference type="Google" id="ProtNLM"/>
    </source>
</evidence>
<dbReference type="Proteomes" id="UP001174909">
    <property type="component" value="Unassembled WGS sequence"/>
</dbReference>
<protein>
    <recommendedName>
        <fullName evidence="3">DUF2283 domain-containing protein</fullName>
    </recommendedName>
</protein>
<name>A0AA35RAF4_GEOBA</name>
<keyword evidence="2" id="KW-1185">Reference proteome</keyword>
<evidence type="ECO:0000313" key="1">
    <source>
        <dbReference type="EMBL" id="CAI8007829.1"/>
    </source>
</evidence>
<dbReference type="AlphaFoldDB" id="A0AA35RAF4"/>
<organism evidence="1 2">
    <name type="scientific">Geodia barretti</name>
    <name type="common">Barrett's horny sponge</name>
    <dbReference type="NCBI Taxonomy" id="519541"/>
    <lineage>
        <taxon>Eukaryota</taxon>
        <taxon>Metazoa</taxon>
        <taxon>Porifera</taxon>
        <taxon>Demospongiae</taxon>
        <taxon>Heteroscleromorpha</taxon>
        <taxon>Tetractinellida</taxon>
        <taxon>Astrophorina</taxon>
        <taxon>Geodiidae</taxon>
        <taxon>Geodia</taxon>
    </lineage>
</organism>
<reference evidence="1" key="1">
    <citation type="submission" date="2023-03" db="EMBL/GenBank/DDBJ databases">
        <authorList>
            <person name="Steffen K."/>
            <person name="Cardenas P."/>
        </authorList>
    </citation>
    <scope>NUCLEOTIDE SEQUENCE</scope>
</reference>
<proteinExistence type="predicted"/>
<gene>
    <name evidence="1" type="ORF">GBAR_LOCUS5412</name>
</gene>
<dbReference type="EMBL" id="CASHTH010000800">
    <property type="protein sequence ID" value="CAI8007829.1"/>
    <property type="molecule type" value="Genomic_DNA"/>
</dbReference>
<dbReference type="Pfam" id="PF10049">
    <property type="entry name" value="DUF2283"/>
    <property type="match status" value="1"/>
</dbReference>
<evidence type="ECO:0000313" key="2">
    <source>
        <dbReference type="Proteomes" id="UP001174909"/>
    </source>
</evidence>
<accession>A0AA35RAF4</accession>